<dbReference type="AlphaFoldDB" id="A0A1I0SFF6"/>
<accession>A0A1I0SFF6</accession>
<protein>
    <recommendedName>
        <fullName evidence="3">Metallo-beta-lactamase superfamily protein</fullName>
    </recommendedName>
</protein>
<dbReference type="Gene3D" id="3.60.15.10">
    <property type="entry name" value="Ribonuclease Z/Hydroxyacylglutathione hydrolase-like"/>
    <property type="match status" value="1"/>
</dbReference>
<keyword evidence="2" id="KW-1185">Reference proteome</keyword>
<reference evidence="2" key="1">
    <citation type="submission" date="2016-10" db="EMBL/GenBank/DDBJ databases">
        <authorList>
            <person name="Varghese N."/>
            <person name="Submissions S."/>
        </authorList>
    </citation>
    <scope>NUCLEOTIDE SEQUENCE [LARGE SCALE GENOMIC DNA]</scope>
    <source>
        <strain evidence="2">DSM 18130</strain>
    </source>
</reference>
<organism evidence="1 2">
    <name type="scientific">Pedobacter suwonensis</name>
    <dbReference type="NCBI Taxonomy" id="332999"/>
    <lineage>
        <taxon>Bacteria</taxon>
        <taxon>Pseudomonadati</taxon>
        <taxon>Bacteroidota</taxon>
        <taxon>Sphingobacteriia</taxon>
        <taxon>Sphingobacteriales</taxon>
        <taxon>Sphingobacteriaceae</taxon>
        <taxon>Pedobacter</taxon>
    </lineage>
</organism>
<dbReference type="OrthoDB" id="9761531at2"/>
<gene>
    <name evidence="1" type="ORF">SAMN04488511_101151</name>
</gene>
<name>A0A1I0SFF6_9SPHI</name>
<dbReference type="RefSeq" id="WP_090979227.1">
    <property type="nucleotide sequence ID" value="NZ_FOJM01000001.1"/>
</dbReference>
<proteinExistence type="predicted"/>
<evidence type="ECO:0008006" key="3">
    <source>
        <dbReference type="Google" id="ProtNLM"/>
    </source>
</evidence>
<dbReference type="EMBL" id="FOJM01000001">
    <property type="protein sequence ID" value="SFA38230.1"/>
    <property type="molecule type" value="Genomic_DNA"/>
</dbReference>
<sequence length="416" mass="48076">MHVDFRFNKAGQGCFYTGFFNHNNSAYALAYDCGTHSNQKYLKREISKFKEKLNLHNNNTLNALIISHFDEDHVNYVSTLLSGLKKCDRVILPYLTPSERFVLYLKQRAGGSAESADYQQFLIDPVGYLQEFNVGEIMFIGNGEDEESIAFDDDSFGPDGKSAHLGNEFYVREFSSFTVDVSMIRSTSLSPPAEYLAELEANPNSIGFYRDRTKMYIYPFWQFYFYNQPRSSNHNAQISDFSLEVNNYFYINAISIAPLNQLNLKFLFDNWKTFAEIYKDNFNQRSLNFSSLIVQHSSLLKNNRISSGKKLVNRKKHATLLMGDIPLKGLRLPKAIELDQIRFFQYPHHGAHTHWDKSIPHALSNKVTAIFNFGFGNTYGHPSAITLSRLVGAYKWDIRYNHQLKSFRYSIHNTTY</sequence>
<dbReference type="InterPro" id="IPR036866">
    <property type="entry name" value="RibonucZ/Hydroxyglut_hydro"/>
</dbReference>
<evidence type="ECO:0000313" key="2">
    <source>
        <dbReference type="Proteomes" id="UP000198836"/>
    </source>
</evidence>
<dbReference type="STRING" id="332999.SAMN04488511_101151"/>
<evidence type="ECO:0000313" key="1">
    <source>
        <dbReference type="EMBL" id="SFA38230.1"/>
    </source>
</evidence>
<dbReference type="Proteomes" id="UP000198836">
    <property type="component" value="Unassembled WGS sequence"/>
</dbReference>
<dbReference type="SUPFAM" id="SSF56281">
    <property type="entry name" value="Metallo-hydrolase/oxidoreductase"/>
    <property type="match status" value="1"/>
</dbReference>